<sequence>MVRGPIGSNRPKAVTEGSYAALYSHIGGNTLPILHRAAPVEALGDGRENTSLGAYRSEHHVTAEEERSAQFAAGRVPPAGRRRGYGGRFYNADSVLITGSKKPSESFKGTSGPEGICGRVGEVVQYLLIKDQKKLPIKRADIVRNVVKEYKDVYPEIIHRAQIALQQVFGFQLEEIDTKNHIYILTNKLQRVQGDGMSVDENTSKLGLLMVILSLIFMKGNTAKESAIWETLRRLRIEPGEKHSEFGDVKKLLTDEFVKQKYLEHHKVPHTDPVEYEFRWGQRAFKETSKMKVLEFVSKIQQKDPKSWTTQYKDAQEQTPAATQVAGH</sequence>
<dbReference type="InterPro" id="IPR041899">
    <property type="entry name" value="MAGE_WH2"/>
</dbReference>
<dbReference type="InterPro" id="IPR037445">
    <property type="entry name" value="MAGE"/>
</dbReference>
<gene>
    <name evidence="4" type="primary">LOC108699990</name>
</gene>
<proteinExistence type="predicted"/>
<dbReference type="InterPro" id="IPR041898">
    <property type="entry name" value="MAGE_WH1"/>
</dbReference>
<evidence type="ECO:0000256" key="1">
    <source>
        <dbReference type="SAM" id="MobiDB-lite"/>
    </source>
</evidence>
<evidence type="ECO:0000313" key="3">
    <source>
        <dbReference type="Proteomes" id="UP000186698"/>
    </source>
</evidence>
<reference evidence="4" key="1">
    <citation type="submission" date="2025-08" db="UniProtKB">
        <authorList>
            <consortium name="RefSeq"/>
        </authorList>
    </citation>
    <scope>IDENTIFICATION</scope>
    <source>
        <strain evidence="4">J_2021</strain>
        <tissue evidence="4">Erythrocytes</tissue>
    </source>
</reference>
<protein>
    <submittedName>
        <fullName evidence="4">Non-structural maintenance of chromosomes element 3 homolog isoform X1</fullName>
    </submittedName>
</protein>
<feature type="compositionally biased region" description="Polar residues" evidence="1">
    <location>
        <begin position="307"/>
        <end position="322"/>
    </location>
</feature>
<evidence type="ECO:0000259" key="2">
    <source>
        <dbReference type="PROSITE" id="PS50838"/>
    </source>
</evidence>
<dbReference type="Proteomes" id="UP000186698">
    <property type="component" value="Chromosome 8S"/>
</dbReference>
<dbReference type="PROSITE" id="PS50838">
    <property type="entry name" value="MAGE"/>
    <property type="match status" value="1"/>
</dbReference>
<evidence type="ECO:0000313" key="4">
    <source>
        <dbReference type="RefSeq" id="XP_041430946.1"/>
    </source>
</evidence>
<accession>A0A8J1LP56</accession>
<dbReference type="Gene3D" id="1.10.10.1210">
    <property type="entry name" value="MAGE homology domain, winged helix WH2 motif"/>
    <property type="match status" value="1"/>
</dbReference>
<dbReference type="SMART" id="SM01373">
    <property type="entry name" value="MAGE"/>
    <property type="match status" value="1"/>
</dbReference>
<feature type="compositionally biased region" description="Basic and acidic residues" evidence="1">
    <location>
        <begin position="58"/>
        <end position="68"/>
    </location>
</feature>
<dbReference type="FunFam" id="1.10.10.1210:FF:000001">
    <property type="entry name" value="melanoma-associated antigen D1"/>
    <property type="match status" value="1"/>
</dbReference>
<dbReference type="InterPro" id="IPR002190">
    <property type="entry name" value="MHD_dom"/>
</dbReference>
<dbReference type="OrthoDB" id="205198at2759"/>
<dbReference type="RefSeq" id="XP_041430946.1">
    <property type="nucleotide sequence ID" value="XM_041575012.1"/>
</dbReference>
<dbReference type="PANTHER" id="PTHR11736:SF14">
    <property type="entry name" value="NSE3 HOMOLOG, SMC5-SMC6 COMPLEX COMPONENT"/>
    <property type="match status" value="1"/>
</dbReference>
<dbReference type="PANTHER" id="PTHR11736">
    <property type="entry name" value="MELANOMA-ASSOCIATED ANTIGEN MAGE ANTIGEN"/>
    <property type="match status" value="1"/>
</dbReference>
<feature type="region of interest" description="Disordered" evidence="1">
    <location>
        <begin position="305"/>
        <end position="328"/>
    </location>
</feature>
<dbReference type="Gene3D" id="1.10.10.1200">
    <property type="entry name" value="MAGE homology domain, winged helix WH1 motif"/>
    <property type="match status" value="1"/>
</dbReference>
<name>A0A8J1LP56_XENLA</name>
<dbReference type="GO" id="GO:0005634">
    <property type="term" value="C:nucleus"/>
    <property type="evidence" value="ECO:0000318"/>
    <property type="project" value="GO_Central"/>
</dbReference>
<dbReference type="Pfam" id="PF01454">
    <property type="entry name" value="MAGE"/>
    <property type="match status" value="1"/>
</dbReference>
<keyword evidence="3" id="KW-1185">Reference proteome</keyword>
<dbReference type="AlphaFoldDB" id="A0A8J1LP56"/>
<feature type="domain" description="MAGE" evidence="2">
    <location>
        <begin position="116"/>
        <end position="315"/>
    </location>
</feature>
<organism evidence="3 4">
    <name type="scientific">Xenopus laevis</name>
    <name type="common">African clawed frog</name>
    <dbReference type="NCBI Taxonomy" id="8355"/>
    <lineage>
        <taxon>Eukaryota</taxon>
        <taxon>Metazoa</taxon>
        <taxon>Chordata</taxon>
        <taxon>Craniata</taxon>
        <taxon>Vertebrata</taxon>
        <taxon>Euteleostomi</taxon>
        <taxon>Amphibia</taxon>
        <taxon>Batrachia</taxon>
        <taxon>Anura</taxon>
        <taxon>Pipoidea</taxon>
        <taxon>Pipidae</taxon>
        <taxon>Xenopodinae</taxon>
        <taxon>Xenopus</taxon>
        <taxon>Xenopus</taxon>
    </lineage>
</organism>
<dbReference type="GeneID" id="108699990"/>
<feature type="region of interest" description="Disordered" evidence="1">
    <location>
        <begin position="58"/>
        <end position="79"/>
    </location>
</feature>